<evidence type="ECO:0000256" key="4">
    <source>
        <dbReference type="ARBA" id="ARBA00032976"/>
    </source>
</evidence>
<sequence length="287" mass="32254">MSLILSIDFEDMAHDMKRDLGLWETGPIRADALWQSYHDIDAFLRAHGGATGQKATFFCTGVIAEQEPDLIARIAADGHEIACHYHFHDRMDGQDITIVDRMLGRAKAALEDASGVTVRGFRAPQFRIDRTEPSQYRTVIRYFDYDSSFPAADREEVAAFRAAMDLGDFPILPIYRGQIMGQNFRLGGSYLKLFPGAMARRSIAAAEAAGFAPHIYLHPYEFTANGSYRLSSRERRPLGMPRALYWGVRQEQWHRAGNRSLPTKLAYLIGRDGLAGRLDDLVPTIKA</sequence>
<keyword evidence="10" id="KW-1185">Reference proteome</keyword>
<dbReference type="PANTHER" id="PTHR47561:SF1">
    <property type="entry name" value="POLYSACCHARIDE DEACETYLASE FAMILY PROTEIN (AFU_ORTHOLOGUE AFUA_6G05030)"/>
    <property type="match status" value="1"/>
</dbReference>
<reference evidence="7 9" key="1">
    <citation type="submission" date="2017-01" db="EMBL/GenBank/DDBJ databases">
        <authorList>
            <person name="Varghese N."/>
            <person name="Submissions S."/>
        </authorList>
    </citation>
    <scope>NUCLEOTIDE SEQUENCE [LARGE SCALE GENOMIC DNA]</scope>
    <source>
        <strain evidence="7 9">DSM 18447</strain>
    </source>
</reference>
<evidence type="ECO:0000313" key="9">
    <source>
        <dbReference type="Proteomes" id="UP000186216"/>
    </source>
</evidence>
<organism evidence="7 9">
    <name type="scientific">Paracoccus saliphilus</name>
    <dbReference type="NCBI Taxonomy" id="405559"/>
    <lineage>
        <taxon>Bacteria</taxon>
        <taxon>Pseudomonadati</taxon>
        <taxon>Pseudomonadota</taxon>
        <taxon>Alphaproteobacteria</taxon>
        <taxon>Rhodobacterales</taxon>
        <taxon>Paracoccaceae</taxon>
        <taxon>Paracoccus</taxon>
    </lineage>
</organism>
<dbReference type="AlphaFoldDB" id="A0AA45W7A3"/>
<dbReference type="InterPro" id="IPR022560">
    <property type="entry name" value="DUF3473"/>
</dbReference>
<comment type="similarity">
    <text evidence="2">Belongs to the polysaccharide deacetylase family.</text>
</comment>
<dbReference type="RefSeq" id="WP_076527757.1">
    <property type="nucleotide sequence ID" value="NZ_CP067140.1"/>
</dbReference>
<evidence type="ECO:0000259" key="5">
    <source>
        <dbReference type="Pfam" id="PF01522"/>
    </source>
</evidence>
<gene>
    <name evidence="8" type="ORF">JHX88_20480</name>
    <name evidence="7" type="ORF">SAMN05421772_11654</name>
</gene>
<dbReference type="Pfam" id="PF01522">
    <property type="entry name" value="Polysacc_deac_1"/>
    <property type="match status" value="1"/>
</dbReference>
<comment type="function">
    <text evidence="1">Is involved in generating a small heat-stable compound (Nod), an acylated oligomer of N-acetylglucosamine, that stimulates mitosis in various plant protoplasts.</text>
</comment>
<dbReference type="InterPro" id="IPR002509">
    <property type="entry name" value="NODB_dom"/>
</dbReference>
<dbReference type="Pfam" id="PF11959">
    <property type="entry name" value="DUF3473"/>
    <property type="match status" value="1"/>
</dbReference>
<proteinExistence type="inferred from homology"/>
<dbReference type="Proteomes" id="UP000186216">
    <property type="component" value="Unassembled WGS sequence"/>
</dbReference>
<dbReference type="SUPFAM" id="SSF88713">
    <property type="entry name" value="Glycoside hydrolase/deacetylase"/>
    <property type="match status" value="1"/>
</dbReference>
<dbReference type="GO" id="GO:0005975">
    <property type="term" value="P:carbohydrate metabolic process"/>
    <property type="evidence" value="ECO:0007669"/>
    <property type="project" value="InterPro"/>
</dbReference>
<dbReference type="PANTHER" id="PTHR47561">
    <property type="entry name" value="POLYSACCHARIDE DEACETYLASE FAMILY PROTEIN (AFU_ORTHOLOGUE AFUA_6G05030)"/>
    <property type="match status" value="1"/>
</dbReference>
<dbReference type="EMBL" id="FTOU01000016">
    <property type="protein sequence ID" value="SIT08039.1"/>
    <property type="molecule type" value="Genomic_DNA"/>
</dbReference>
<evidence type="ECO:0000256" key="2">
    <source>
        <dbReference type="ARBA" id="ARBA00010973"/>
    </source>
</evidence>
<evidence type="ECO:0000259" key="6">
    <source>
        <dbReference type="Pfam" id="PF11959"/>
    </source>
</evidence>
<feature type="domain" description="DUF3473" evidence="6">
    <location>
        <begin position="149"/>
        <end position="225"/>
    </location>
</feature>
<evidence type="ECO:0000256" key="1">
    <source>
        <dbReference type="ARBA" id="ARBA00003236"/>
    </source>
</evidence>
<reference evidence="8 10" key="2">
    <citation type="submission" date="2021-01" db="EMBL/GenBank/DDBJ databases">
        <title>Biogeographic distribution of Paracoccus.</title>
        <authorList>
            <person name="Hollensteiner J."/>
            <person name="Leineberger J."/>
            <person name="Brinkhoff T."/>
            <person name="Daniel R."/>
        </authorList>
    </citation>
    <scope>NUCLEOTIDE SEQUENCE [LARGE SCALE GENOMIC DNA]</scope>
    <source>
        <strain evidence="8 10">DSM 18447</strain>
    </source>
</reference>
<evidence type="ECO:0000313" key="8">
    <source>
        <dbReference type="EMBL" id="WCR03125.1"/>
    </source>
</evidence>
<evidence type="ECO:0000313" key="7">
    <source>
        <dbReference type="EMBL" id="SIT08039.1"/>
    </source>
</evidence>
<name>A0AA45W7A3_9RHOB</name>
<accession>A0AA45W7A3</accession>
<dbReference type="EMBL" id="CP067140">
    <property type="protein sequence ID" value="WCR03125.1"/>
    <property type="molecule type" value="Genomic_DNA"/>
</dbReference>
<protein>
    <recommendedName>
        <fullName evidence="3">Chitooligosaccharide deacetylase</fullName>
    </recommendedName>
    <alternativeName>
        <fullName evidence="4">Nodulation protein B</fullName>
    </alternativeName>
</protein>
<evidence type="ECO:0000256" key="3">
    <source>
        <dbReference type="ARBA" id="ARBA00020071"/>
    </source>
</evidence>
<evidence type="ECO:0000313" key="10">
    <source>
        <dbReference type="Proteomes" id="UP001215549"/>
    </source>
</evidence>
<dbReference type="GO" id="GO:0016810">
    <property type="term" value="F:hydrolase activity, acting on carbon-nitrogen (but not peptide) bonds"/>
    <property type="evidence" value="ECO:0007669"/>
    <property type="project" value="InterPro"/>
</dbReference>
<dbReference type="InterPro" id="IPR011330">
    <property type="entry name" value="Glyco_hydro/deAcase_b/a-brl"/>
</dbReference>
<feature type="domain" description="NodB homology" evidence="5">
    <location>
        <begin position="52"/>
        <end position="131"/>
    </location>
</feature>
<dbReference type="Proteomes" id="UP001215549">
    <property type="component" value="Chromosome"/>
</dbReference>
<dbReference type="Gene3D" id="3.20.20.370">
    <property type="entry name" value="Glycoside hydrolase/deacetylase"/>
    <property type="match status" value="1"/>
</dbReference>